<comment type="similarity">
    <text evidence="1">Belongs to the bacterial ribosomal protein bL28 family.</text>
</comment>
<protein>
    <submittedName>
        <fullName evidence="4">Piso0_000250 protein</fullName>
    </submittedName>
</protein>
<dbReference type="GO" id="GO:0003735">
    <property type="term" value="F:structural constituent of ribosome"/>
    <property type="evidence" value="ECO:0007669"/>
    <property type="project" value="InterPro"/>
</dbReference>
<dbReference type="AlphaFoldDB" id="G8YTH0"/>
<dbReference type="PANTHER" id="PTHR13528">
    <property type="entry name" value="39S RIBOSOMAL PROTEIN L28, MITOCHONDRIAL"/>
    <property type="match status" value="1"/>
</dbReference>
<dbReference type="Gene3D" id="2.30.170.40">
    <property type="entry name" value="Ribosomal protein L28/L24"/>
    <property type="match status" value="1"/>
</dbReference>
<dbReference type="OMA" id="IKMTAKV"/>
<dbReference type="EMBL" id="FO082058">
    <property type="protein sequence ID" value="CCE73221.1"/>
    <property type="molecule type" value="Genomic_DNA"/>
</dbReference>
<reference evidence="4 5" key="1">
    <citation type="journal article" date="2012" name="G3 (Bethesda)">
        <title>Pichia sorbitophila, an interspecies yeast hybrid reveals early steps of genome resolution following polyploidization.</title>
        <authorList>
            <person name="Leh Louis V."/>
            <person name="Despons L."/>
            <person name="Friedrich A."/>
            <person name="Martin T."/>
            <person name="Durrens P."/>
            <person name="Casaregola S."/>
            <person name="Neuveglise C."/>
            <person name="Fairhead C."/>
            <person name="Marck C."/>
            <person name="Cruz J.A."/>
            <person name="Straub M.L."/>
            <person name="Kugler V."/>
            <person name="Sacerdot C."/>
            <person name="Uzunov Z."/>
            <person name="Thierry A."/>
            <person name="Weiss S."/>
            <person name="Bleykasten C."/>
            <person name="De Montigny J."/>
            <person name="Jacques N."/>
            <person name="Jung P."/>
            <person name="Lemaire M."/>
            <person name="Mallet S."/>
            <person name="Morel G."/>
            <person name="Richard G.F."/>
            <person name="Sarkar A."/>
            <person name="Savel G."/>
            <person name="Schacherer J."/>
            <person name="Seret M.L."/>
            <person name="Talla E."/>
            <person name="Samson G."/>
            <person name="Jubin C."/>
            <person name="Poulain J."/>
            <person name="Vacherie B."/>
            <person name="Barbe V."/>
            <person name="Pelletier E."/>
            <person name="Sherman D.J."/>
            <person name="Westhof E."/>
            <person name="Weissenbach J."/>
            <person name="Baret P.V."/>
            <person name="Wincker P."/>
            <person name="Gaillardin C."/>
            <person name="Dujon B."/>
            <person name="Souciet J.L."/>
        </authorList>
    </citation>
    <scope>NUCLEOTIDE SEQUENCE [LARGE SCALE GENOMIC DNA]</scope>
    <source>
        <strain evidence="5">ATCC MYA-4447 / BCRC 22081 / CBS 7064 / NBRC 10061 / NRRL Y-12695</strain>
    </source>
</reference>
<keyword evidence="5" id="KW-1185">Reference proteome</keyword>
<evidence type="ECO:0000256" key="3">
    <source>
        <dbReference type="ARBA" id="ARBA00023274"/>
    </source>
</evidence>
<gene>
    <name evidence="4" type="primary">Piso0_000250</name>
    <name evidence="4" type="ORF">GNLVRS01_PISO0B05281g</name>
</gene>
<dbReference type="FunCoup" id="G8YTH0">
    <property type="interactions" value="387"/>
</dbReference>
<dbReference type="GO" id="GO:0005762">
    <property type="term" value="C:mitochondrial large ribosomal subunit"/>
    <property type="evidence" value="ECO:0007669"/>
    <property type="project" value="TreeGrafter"/>
</dbReference>
<dbReference type="InterPro" id="IPR026569">
    <property type="entry name" value="Ribosomal_bL28"/>
</dbReference>
<dbReference type="OrthoDB" id="361870at2759"/>
<name>G8YTH0_PICSO</name>
<dbReference type="InterPro" id="IPR037147">
    <property type="entry name" value="Ribosomal_bL28_sf"/>
</dbReference>
<accession>G8YTH0</accession>
<dbReference type="InParanoid" id="G8YTH0"/>
<evidence type="ECO:0000256" key="1">
    <source>
        <dbReference type="ARBA" id="ARBA00008760"/>
    </source>
</evidence>
<dbReference type="SUPFAM" id="SSF143800">
    <property type="entry name" value="L28p-like"/>
    <property type="match status" value="1"/>
</dbReference>
<dbReference type="Pfam" id="PF00830">
    <property type="entry name" value="Ribosomal_L28"/>
    <property type="match status" value="1"/>
</dbReference>
<organism evidence="4 5">
    <name type="scientific">Pichia sorbitophila (strain ATCC MYA-4447 / BCRC 22081 / CBS 7064 / NBRC 10061 / NRRL Y-12695)</name>
    <name type="common">Hybrid yeast</name>
    <dbReference type="NCBI Taxonomy" id="559304"/>
    <lineage>
        <taxon>Eukaryota</taxon>
        <taxon>Fungi</taxon>
        <taxon>Dikarya</taxon>
        <taxon>Ascomycota</taxon>
        <taxon>Saccharomycotina</taxon>
        <taxon>Pichiomycetes</taxon>
        <taxon>Debaryomycetaceae</taxon>
        <taxon>Millerozyma</taxon>
    </lineage>
</organism>
<evidence type="ECO:0000313" key="4">
    <source>
        <dbReference type="EMBL" id="CCE73221.1"/>
    </source>
</evidence>
<dbReference type="eggNOG" id="KOG3278">
    <property type="taxonomic scope" value="Eukaryota"/>
</dbReference>
<dbReference type="PANTHER" id="PTHR13528:SF2">
    <property type="entry name" value="LARGE RIBOSOMAL SUBUNIT PROTEIN BL28M"/>
    <property type="match status" value="1"/>
</dbReference>
<proteinExistence type="inferred from homology"/>
<dbReference type="STRING" id="559304.G8YTH0"/>
<evidence type="ECO:0000313" key="5">
    <source>
        <dbReference type="Proteomes" id="UP000005222"/>
    </source>
</evidence>
<keyword evidence="3" id="KW-0687">Ribonucleoprotein</keyword>
<dbReference type="InterPro" id="IPR034704">
    <property type="entry name" value="Ribosomal_bL28/bL31-like_sf"/>
</dbReference>
<dbReference type="HOGENOM" id="CLU_090033_0_0_1"/>
<sequence>MSIANRGLTRLFVSRGNFPGPLGYFPTFGPVGSRCMHSSAAVSEKYFKITRYAKPIDKRVFKAGDEAIGVRIPKQKKQFPDYEYEAMFFKRQNRGLYGGLQRTASKSCSESGNKNLRTHKPNIVKTKLWSETLNKAIQTRVSTRVLKTVTKEGGLDNYLTKDKPARIKTMGLLGWKLRYEILEKKRFQSLPKKEKDGMLYQVYYIHNDGKNVIVGRNKLLKELFEFAKRDSYTPLEWNDFLHEYSHLNFEELVSKLEGYNFDFSSVTV</sequence>
<dbReference type="Proteomes" id="UP000005222">
    <property type="component" value="Chromosome B"/>
</dbReference>
<evidence type="ECO:0000256" key="2">
    <source>
        <dbReference type="ARBA" id="ARBA00022980"/>
    </source>
</evidence>
<keyword evidence="2" id="KW-0689">Ribosomal protein</keyword>